<gene>
    <name evidence="2" type="ORF">ACFOZ7_15880</name>
</gene>
<dbReference type="GO" id="GO:0032259">
    <property type="term" value="P:methylation"/>
    <property type="evidence" value="ECO:0007669"/>
    <property type="project" value="UniProtKB-KW"/>
</dbReference>
<keyword evidence="2" id="KW-0808">Transferase</keyword>
<dbReference type="InterPro" id="IPR013216">
    <property type="entry name" value="Methyltransf_11"/>
</dbReference>
<reference evidence="2 3" key="1">
    <citation type="journal article" date="2014" name="Int. J. Syst. Evol. Microbiol.">
        <title>Complete genome sequence of Corynebacterium casei LMG S-19264T (=DSM 44701T), isolated from a smear-ripened cheese.</title>
        <authorList>
            <consortium name="US DOE Joint Genome Institute (JGI-PGF)"/>
            <person name="Walter F."/>
            <person name="Albersmeier A."/>
            <person name="Kalinowski J."/>
            <person name="Ruckert C."/>
        </authorList>
    </citation>
    <scope>NUCLEOTIDE SEQUENCE [LARGE SCALE GENOMIC DNA]</scope>
    <source>
        <strain evidence="2 3">IBRC-M 10912</strain>
    </source>
</reference>
<dbReference type="GeneID" id="71855624"/>
<protein>
    <submittedName>
        <fullName evidence="2">Class I SAM-dependent methyltransferase</fullName>
        <ecNumber evidence="2">2.1.1.-</ecNumber>
    </submittedName>
</protein>
<dbReference type="Proteomes" id="UP001595821">
    <property type="component" value="Unassembled WGS sequence"/>
</dbReference>
<dbReference type="InterPro" id="IPR029063">
    <property type="entry name" value="SAM-dependent_MTases_sf"/>
</dbReference>
<feature type="domain" description="Methyltransferase type 11" evidence="1">
    <location>
        <begin position="49"/>
        <end position="135"/>
    </location>
</feature>
<name>A0ABD5P2Z6_9EURY</name>
<dbReference type="AlphaFoldDB" id="A0ABD5P2Z6"/>
<dbReference type="EMBL" id="JBHSDJ010000121">
    <property type="protein sequence ID" value="MFC4248394.1"/>
    <property type="molecule type" value="Genomic_DNA"/>
</dbReference>
<evidence type="ECO:0000313" key="3">
    <source>
        <dbReference type="Proteomes" id="UP001595821"/>
    </source>
</evidence>
<evidence type="ECO:0000313" key="2">
    <source>
        <dbReference type="EMBL" id="MFC4248394.1"/>
    </source>
</evidence>
<dbReference type="PANTHER" id="PTHR43591">
    <property type="entry name" value="METHYLTRANSFERASE"/>
    <property type="match status" value="1"/>
</dbReference>
<keyword evidence="2" id="KW-0489">Methyltransferase</keyword>
<dbReference type="Gene3D" id="3.40.50.150">
    <property type="entry name" value="Vaccinia Virus protein VP39"/>
    <property type="match status" value="1"/>
</dbReference>
<proteinExistence type="predicted"/>
<dbReference type="PANTHER" id="PTHR43591:SF99">
    <property type="entry name" value="OS06G0646000 PROTEIN"/>
    <property type="match status" value="1"/>
</dbReference>
<dbReference type="SUPFAM" id="SSF53335">
    <property type="entry name" value="S-adenosyl-L-methionine-dependent methyltransferases"/>
    <property type="match status" value="1"/>
</dbReference>
<sequence>MKDAIRRNFDASAVTYREFEAETGQFETLAARLATVVDDALADDPVRLLDAGAGTGASTRRLRTVGDAVVALDLSREMLLENPTTDRVQGDFDALPFAVDGFDAVVFTASLFLTPDPERAVAEASRVLRSGGVVAAVAPLGWYAADGRDVFETLARDSRSPSDATDIEAELQDRFALETGTWESEISADHLRQFYSIPAVAARLYPTLPPDERVQKARTLLADVEGPLEQRWRWLLGRNE</sequence>
<dbReference type="Pfam" id="PF08241">
    <property type="entry name" value="Methyltransf_11"/>
    <property type="match status" value="1"/>
</dbReference>
<dbReference type="CDD" id="cd02440">
    <property type="entry name" value="AdoMet_MTases"/>
    <property type="match status" value="1"/>
</dbReference>
<accession>A0ABD5P2Z6</accession>
<organism evidence="2 3">
    <name type="scientific">Natribaculum luteum</name>
    <dbReference type="NCBI Taxonomy" id="1586232"/>
    <lineage>
        <taxon>Archaea</taxon>
        <taxon>Methanobacteriati</taxon>
        <taxon>Methanobacteriota</taxon>
        <taxon>Stenosarchaea group</taxon>
        <taxon>Halobacteria</taxon>
        <taxon>Halobacteriales</taxon>
        <taxon>Natrialbaceae</taxon>
        <taxon>Natribaculum</taxon>
    </lineage>
</organism>
<comment type="caution">
    <text evidence="2">The sequence shown here is derived from an EMBL/GenBank/DDBJ whole genome shotgun (WGS) entry which is preliminary data.</text>
</comment>
<evidence type="ECO:0000259" key="1">
    <source>
        <dbReference type="Pfam" id="PF08241"/>
    </source>
</evidence>
<dbReference type="GO" id="GO:0008168">
    <property type="term" value="F:methyltransferase activity"/>
    <property type="evidence" value="ECO:0007669"/>
    <property type="project" value="UniProtKB-KW"/>
</dbReference>
<dbReference type="EC" id="2.1.1.-" evidence="2"/>
<dbReference type="RefSeq" id="WP_246970356.1">
    <property type="nucleotide sequence ID" value="NZ_CP095397.1"/>
</dbReference>